<evidence type="ECO:0000313" key="2">
    <source>
        <dbReference type="Proteomes" id="UP000003081"/>
    </source>
</evidence>
<dbReference type="AlphaFoldDB" id="C4IFB9"/>
<dbReference type="SUPFAM" id="SSF103084">
    <property type="entry name" value="Holliday junction resolvase RusA"/>
    <property type="match status" value="1"/>
</dbReference>
<dbReference type="InterPro" id="IPR008822">
    <property type="entry name" value="Endonuclease_RusA-like"/>
</dbReference>
<dbReference type="Pfam" id="PF05866">
    <property type="entry name" value="RusA"/>
    <property type="match status" value="1"/>
</dbReference>
<dbReference type="GO" id="GO:0000287">
    <property type="term" value="F:magnesium ion binding"/>
    <property type="evidence" value="ECO:0007669"/>
    <property type="project" value="InterPro"/>
</dbReference>
<dbReference type="GO" id="GO:0006281">
    <property type="term" value="P:DNA repair"/>
    <property type="evidence" value="ECO:0007669"/>
    <property type="project" value="InterPro"/>
</dbReference>
<gene>
    <name evidence="1" type="ORF">CLP_1623</name>
</gene>
<protein>
    <submittedName>
        <fullName evidence="1">Endodeoxyribonuclease RusA family protein</fullName>
    </submittedName>
</protein>
<dbReference type="Gene3D" id="3.30.1330.70">
    <property type="entry name" value="Holliday junction resolvase RusA"/>
    <property type="match status" value="1"/>
</dbReference>
<keyword evidence="2" id="KW-1185">Reference proteome</keyword>
<sequence>MIVTVEGEIVGKQRPRVCRHGTFTPKKTKDYEQLIRNNYMAQDGTFFEKGIPVQVNIKAFKRPPKSTTKKNLKLIEQGLFPWTKKIDIDNCIKSVLDALNNVAYADDGQVIKVKASKEYTLQEERIEFEVKEVKLG</sequence>
<reference evidence="1 2" key="1">
    <citation type="submission" date="2009-08" db="EMBL/GenBank/DDBJ databases">
        <authorList>
            <person name="Shrivastava S."/>
            <person name="Brinkac L.B."/>
            <person name="Brown J.L."/>
            <person name="Bruce D.B."/>
            <person name="Detter C."/>
            <person name="Green L.D."/>
            <person name="Munk C.A."/>
            <person name="Rogers Y.C."/>
            <person name="Tapia R."/>
            <person name="Sims D.R."/>
            <person name="Smith L.A."/>
            <person name="Smith T.J."/>
            <person name="Sutton G."/>
            <person name="Brettin T."/>
        </authorList>
    </citation>
    <scope>NUCLEOTIDE SEQUENCE [LARGE SCALE GENOMIC DNA]</scope>
    <source>
        <strain evidence="2">E4 str. BoNT E BL5262</strain>
    </source>
</reference>
<dbReference type="EMBL" id="ACOM01000005">
    <property type="protein sequence ID" value="EEP54794.1"/>
    <property type="molecule type" value="Genomic_DNA"/>
</dbReference>
<accession>C4IFB9</accession>
<dbReference type="RefSeq" id="WP_003406455.1">
    <property type="nucleotide sequence ID" value="NZ_ACOM01000005.1"/>
</dbReference>
<name>C4IFB9_CLOBU</name>
<comment type="caution">
    <text evidence="1">The sequence shown here is derived from an EMBL/GenBank/DDBJ whole genome shotgun (WGS) entry which is preliminary data.</text>
</comment>
<organism evidence="1 2">
    <name type="scientific">Clostridium butyricum E4 str. BoNT E BL5262</name>
    <dbReference type="NCBI Taxonomy" id="632245"/>
    <lineage>
        <taxon>Bacteria</taxon>
        <taxon>Bacillati</taxon>
        <taxon>Bacillota</taxon>
        <taxon>Clostridia</taxon>
        <taxon>Eubacteriales</taxon>
        <taxon>Clostridiaceae</taxon>
        <taxon>Clostridium</taxon>
    </lineage>
</organism>
<dbReference type="GO" id="GO:0006310">
    <property type="term" value="P:DNA recombination"/>
    <property type="evidence" value="ECO:0007669"/>
    <property type="project" value="InterPro"/>
</dbReference>
<dbReference type="HOGENOM" id="CLU_124338_3_0_9"/>
<dbReference type="Proteomes" id="UP000003081">
    <property type="component" value="Unassembled WGS sequence"/>
</dbReference>
<evidence type="ECO:0000313" key="1">
    <source>
        <dbReference type="EMBL" id="EEP54794.1"/>
    </source>
</evidence>
<dbReference type="eggNOG" id="COG4570">
    <property type="taxonomic scope" value="Bacteria"/>
</dbReference>
<dbReference type="InterPro" id="IPR036614">
    <property type="entry name" value="RusA-like_sf"/>
</dbReference>
<proteinExistence type="predicted"/>